<dbReference type="CDD" id="cd00187">
    <property type="entry name" value="TOP4c"/>
    <property type="match status" value="1"/>
</dbReference>
<dbReference type="GO" id="GO:0005737">
    <property type="term" value="C:cytoplasm"/>
    <property type="evidence" value="ECO:0007669"/>
    <property type="project" value="UniProtKB-SubCell"/>
</dbReference>
<dbReference type="NCBIfam" id="TIGR01063">
    <property type="entry name" value="gyrA"/>
    <property type="match status" value="1"/>
</dbReference>
<dbReference type="FunFam" id="3.90.199.10:FF:000001">
    <property type="entry name" value="DNA gyrase subunit A"/>
    <property type="match status" value="1"/>
</dbReference>
<dbReference type="GO" id="GO:0006265">
    <property type="term" value="P:DNA topological change"/>
    <property type="evidence" value="ECO:0007669"/>
    <property type="project" value="UniProtKB-UniRule"/>
</dbReference>
<dbReference type="Proteomes" id="UP000271256">
    <property type="component" value="Unassembled WGS sequence"/>
</dbReference>
<sequence>MSVNIGKVIPIDINEEMKHSYLDYAMSVIVGRALPDVRDGLKPVHRRILYAMHQLGLTPDRPHRKSAHIVGEVMSKFHPHGDMAIYDALVRMAQDFASRYPLVDGHGNFGSVDGDAPAAMRYTEARMARITMAMLADIEKNTVDFIPNYDGSTEEPKVLPARIPNLLVNGSSGIAVGMATNIPPHNLGEVIDGVIKLIDNPDITIPELMQVIKGPDFPTGGKIMGRQGIREAYQTGRGAIKVRAQATVEKIGGGKNAIIVHELPFMVNKARLIEKIAELVREKKIDGITDLRDESDRRGMRIVIELRRDVKPQVILNQLYKHTQMQETFGVIMLALVDGQPQVLNLRQMLGHYLEHQKEVVVRRTRFDLDKAEARAHIVEGLRIALDHIDEVINTIRASRTVEIAKNALMEKFGLSEKQAQAILDMRLQRLTGLERDKLEEEYKELLDRIAYLRGVLADERKVLQIIKDELTEMRQKFADPRRTVISDEDTTLEAEDLIPEEEVVITITNQGYIKRMPLDTYRSQKRGGRGITAMGTKEEDFVRHLFITSTHHYFLFFSNRGKVYRLKVHEIPEAGRQAKGTALVNLIYIGQQERITAVIPVREFSNGLYLFMATRFGVVKKTELEQFDTSRRDGIIAIKLDEQDELVEVKLTSGREEIIIGTNQGLAIRFPEEEVHPYGRTARGVKGITLQPGDTVVAMDIVRPDGDVLVVTANGYGKRTPVSDYRLQSRGGKGIISARVTERNGPVVAMQVVKPEEEIMVISAEGIIIRLKASDISTMGRATQGVMLMRLAPGDKLVAAALVSAEE</sequence>
<dbReference type="PANTHER" id="PTHR43493:SF5">
    <property type="entry name" value="DNA GYRASE SUBUNIT A, CHLOROPLASTIC_MITOCHONDRIAL"/>
    <property type="match status" value="1"/>
</dbReference>
<feature type="coiled-coil region" evidence="11">
    <location>
        <begin position="436"/>
        <end position="477"/>
    </location>
</feature>
<evidence type="ECO:0000256" key="3">
    <source>
        <dbReference type="ARBA" id="ARBA00022490"/>
    </source>
</evidence>
<organism evidence="13 14">
    <name type="scientific">Desulfofundulus salinus</name>
    <dbReference type="NCBI Taxonomy" id="2419843"/>
    <lineage>
        <taxon>Bacteria</taxon>
        <taxon>Bacillati</taxon>
        <taxon>Bacillota</taxon>
        <taxon>Clostridia</taxon>
        <taxon>Eubacteriales</taxon>
        <taxon>Peptococcaceae</taxon>
        <taxon>Desulfofundulus</taxon>
    </lineage>
</organism>
<keyword evidence="4 9" id="KW-0547">Nucleotide-binding</keyword>
<dbReference type="InterPro" id="IPR002205">
    <property type="entry name" value="Topo_IIA_dom_A"/>
</dbReference>
<dbReference type="RefSeq" id="WP_121449984.1">
    <property type="nucleotide sequence ID" value="NZ_RBWE01000001.1"/>
</dbReference>
<keyword evidence="11" id="KW-0175">Coiled coil</keyword>
<dbReference type="Gene3D" id="3.90.199.10">
    <property type="entry name" value="Topoisomerase II, domain 5"/>
    <property type="match status" value="1"/>
</dbReference>
<keyword evidence="7 9" id="KW-0238">DNA-binding</keyword>
<comment type="function">
    <text evidence="9">A type II topoisomerase that negatively supercoils closed circular double-stranded (ds) DNA in an ATP-dependent manner to modulate DNA topology and maintain chromosomes in an underwound state. Negative supercoiling favors strand separation, and DNA replication, transcription, recombination and repair, all of which involve strand separation. Also able to catalyze the interconversion of other topological isomers of dsDNA rings, including catenanes and knotted rings. Type II topoisomerases break and join 2 DNA strands simultaneously in an ATP-dependent manner.</text>
</comment>
<evidence type="ECO:0000313" key="14">
    <source>
        <dbReference type="Proteomes" id="UP000271256"/>
    </source>
</evidence>
<keyword evidence="8 9" id="KW-0413">Isomerase</keyword>
<dbReference type="InterPro" id="IPR013757">
    <property type="entry name" value="Topo_IIA_A_a_sf"/>
</dbReference>
<evidence type="ECO:0000259" key="12">
    <source>
        <dbReference type="PROSITE" id="PS52040"/>
    </source>
</evidence>
<keyword evidence="3 9" id="KW-0963">Cytoplasm</keyword>
<dbReference type="Gene3D" id="3.30.1360.40">
    <property type="match status" value="1"/>
</dbReference>
<evidence type="ECO:0000256" key="10">
    <source>
        <dbReference type="PROSITE-ProRule" id="PRU01384"/>
    </source>
</evidence>
<evidence type="ECO:0000256" key="8">
    <source>
        <dbReference type="ARBA" id="ARBA00023235"/>
    </source>
</evidence>
<dbReference type="HAMAP" id="MF_01897">
    <property type="entry name" value="GyrA"/>
    <property type="match status" value="1"/>
</dbReference>
<feature type="domain" description="Topo IIA-type catalytic" evidence="12">
    <location>
        <begin position="34"/>
        <end position="498"/>
    </location>
</feature>
<feature type="active site" description="O-(5'-phospho-DNA)-tyrosine intermediate" evidence="9 10">
    <location>
        <position position="122"/>
    </location>
</feature>
<gene>
    <name evidence="9 13" type="primary">gyrA</name>
    <name evidence="13" type="ORF">D7024_00010</name>
</gene>
<keyword evidence="14" id="KW-1185">Reference proteome</keyword>
<dbReference type="SMART" id="SM00434">
    <property type="entry name" value="TOP4c"/>
    <property type="match status" value="1"/>
</dbReference>
<comment type="miscellaneous">
    <text evidence="9">Few gyrases are as efficient as E.coli at forming negative supercoils. Not all organisms have 2 type II topoisomerases; in organisms with a single type II topoisomerase this enzyme also has to decatenate newly replicated chromosomes.</text>
</comment>
<comment type="caution">
    <text evidence="13">The sequence shown here is derived from an EMBL/GenBank/DDBJ whole genome shotgun (WGS) entry which is preliminary data.</text>
</comment>
<name>A0A494WQT9_9FIRM</name>
<dbReference type="GO" id="GO:0006261">
    <property type="term" value="P:DNA-templated DNA replication"/>
    <property type="evidence" value="ECO:0007669"/>
    <property type="project" value="UniProtKB-UniRule"/>
</dbReference>
<dbReference type="FunFam" id="3.30.1360.40:FF:000002">
    <property type="entry name" value="DNA gyrase subunit A"/>
    <property type="match status" value="1"/>
</dbReference>
<feature type="short sequence motif" description="GyrA-box" evidence="9">
    <location>
        <begin position="525"/>
        <end position="531"/>
    </location>
</feature>
<evidence type="ECO:0000256" key="4">
    <source>
        <dbReference type="ARBA" id="ARBA00022741"/>
    </source>
</evidence>
<dbReference type="SUPFAM" id="SSF56719">
    <property type="entry name" value="Type II DNA topoisomerase"/>
    <property type="match status" value="1"/>
</dbReference>
<protein>
    <recommendedName>
        <fullName evidence="9">DNA gyrase subunit A</fullName>
        <ecNumber evidence="9">5.6.2.2</ecNumber>
    </recommendedName>
</protein>
<dbReference type="GO" id="GO:0003677">
    <property type="term" value="F:DNA binding"/>
    <property type="evidence" value="ECO:0007669"/>
    <property type="project" value="UniProtKB-UniRule"/>
</dbReference>
<keyword evidence="6 9" id="KW-0799">Topoisomerase</keyword>
<dbReference type="InterPro" id="IPR035516">
    <property type="entry name" value="Gyrase/topoIV_suA_C"/>
</dbReference>
<dbReference type="GO" id="GO:0005694">
    <property type="term" value="C:chromosome"/>
    <property type="evidence" value="ECO:0007669"/>
    <property type="project" value="InterPro"/>
</dbReference>
<dbReference type="Gene3D" id="2.120.10.90">
    <property type="entry name" value="DNA gyrase/topoisomerase IV, subunit A, C-terminal"/>
    <property type="match status" value="1"/>
</dbReference>
<accession>A0A494WQT9</accession>
<dbReference type="GO" id="GO:0005524">
    <property type="term" value="F:ATP binding"/>
    <property type="evidence" value="ECO:0007669"/>
    <property type="project" value="UniProtKB-UniRule"/>
</dbReference>
<comment type="subcellular location">
    <subcellularLocation>
        <location evidence="9">Cytoplasm</location>
    </subcellularLocation>
</comment>
<evidence type="ECO:0000256" key="2">
    <source>
        <dbReference type="ARBA" id="ARBA00008263"/>
    </source>
</evidence>
<dbReference type="NCBIfam" id="NF004044">
    <property type="entry name" value="PRK05561.1"/>
    <property type="match status" value="1"/>
</dbReference>
<evidence type="ECO:0000256" key="9">
    <source>
        <dbReference type="HAMAP-Rule" id="MF_01897"/>
    </source>
</evidence>
<dbReference type="InterPro" id="IPR006691">
    <property type="entry name" value="GyrA/parC_rep"/>
</dbReference>
<dbReference type="Gene3D" id="1.10.268.10">
    <property type="entry name" value="Topoisomerase, domain 3"/>
    <property type="match status" value="1"/>
</dbReference>
<dbReference type="FunFam" id="2.120.10.90:FF:000004">
    <property type="entry name" value="DNA gyrase subunit A"/>
    <property type="match status" value="1"/>
</dbReference>
<dbReference type="SUPFAM" id="SSF101904">
    <property type="entry name" value="GyrA/ParC C-terminal domain-like"/>
    <property type="match status" value="1"/>
</dbReference>
<dbReference type="GO" id="GO:0034335">
    <property type="term" value="F:DNA negative supercoiling activity"/>
    <property type="evidence" value="ECO:0007669"/>
    <property type="project" value="UniProtKB-ARBA"/>
</dbReference>
<dbReference type="EMBL" id="RBWE01000001">
    <property type="protein sequence ID" value="RKO65506.1"/>
    <property type="molecule type" value="Genomic_DNA"/>
</dbReference>
<comment type="subunit">
    <text evidence="9">Heterotetramer, composed of two GyrA and two GyrB chains. In the heterotetramer, GyrA contains the active site tyrosine that forms a transient covalent intermediate with DNA, while GyrB binds cofactors and catalyzes ATP hydrolysis.</text>
</comment>
<dbReference type="EC" id="5.6.2.2" evidence="9"/>
<dbReference type="PROSITE" id="PS52040">
    <property type="entry name" value="TOPO_IIA"/>
    <property type="match status" value="1"/>
</dbReference>
<dbReference type="PANTHER" id="PTHR43493">
    <property type="entry name" value="DNA GYRASE/TOPOISOMERASE SUBUNIT A"/>
    <property type="match status" value="1"/>
</dbReference>
<dbReference type="FunFam" id="1.10.268.10:FF:000001">
    <property type="entry name" value="DNA gyrase subunit A"/>
    <property type="match status" value="1"/>
</dbReference>
<dbReference type="OrthoDB" id="9806486at2"/>
<comment type="similarity">
    <text evidence="2 9">Belongs to the type II topoisomerase GyrA/ParC subunit family.</text>
</comment>
<dbReference type="InterPro" id="IPR005743">
    <property type="entry name" value="GyrA"/>
</dbReference>
<dbReference type="Pfam" id="PF03989">
    <property type="entry name" value="DNA_gyraseA_C"/>
    <property type="match status" value="6"/>
</dbReference>
<dbReference type="GO" id="GO:0009330">
    <property type="term" value="C:DNA topoisomerase type II (double strand cut, ATP-hydrolyzing) complex"/>
    <property type="evidence" value="ECO:0007669"/>
    <property type="project" value="TreeGrafter"/>
</dbReference>
<reference evidence="13 14" key="1">
    <citation type="submission" date="2018-10" db="EMBL/GenBank/DDBJ databases">
        <authorList>
            <person name="Grouzdev D.S."/>
            <person name="Krutkina M.S."/>
            <person name="Tourova T.P."/>
            <person name="Nazina T.N."/>
        </authorList>
    </citation>
    <scope>NUCLEOTIDE SEQUENCE [LARGE SCALE GENOMIC DNA]</scope>
    <source>
        <strain evidence="13 14">435</strain>
    </source>
</reference>
<comment type="catalytic activity">
    <reaction evidence="1 9 10">
        <text>ATP-dependent breakage, passage and rejoining of double-stranded DNA.</text>
        <dbReference type="EC" id="5.6.2.2"/>
    </reaction>
</comment>
<dbReference type="InterPro" id="IPR013758">
    <property type="entry name" value="Topo_IIA_A/C_ab"/>
</dbReference>
<keyword evidence="5 9" id="KW-0067">ATP-binding</keyword>
<evidence type="ECO:0000256" key="5">
    <source>
        <dbReference type="ARBA" id="ARBA00022840"/>
    </source>
</evidence>
<evidence type="ECO:0000256" key="11">
    <source>
        <dbReference type="SAM" id="Coils"/>
    </source>
</evidence>
<dbReference type="NCBIfam" id="NF004043">
    <property type="entry name" value="PRK05560.1"/>
    <property type="match status" value="1"/>
</dbReference>
<dbReference type="Pfam" id="PF00521">
    <property type="entry name" value="DNA_topoisoIV"/>
    <property type="match status" value="1"/>
</dbReference>
<dbReference type="InterPro" id="IPR050220">
    <property type="entry name" value="Type_II_DNA_Topoisomerases"/>
</dbReference>
<evidence type="ECO:0000313" key="13">
    <source>
        <dbReference type="EMBL" id="RKO65506.1"/>
    </source>
</evidence>
<evidence type="ECO:0000256" key="7">
    <source>
        <dbReference type="ARBA" id="ARBA00023125"/>
    </source>
</evidence>
<evidence type="ECO:0000256" key="6">
    <source>
        <dbReference type="ARBA" id="ARBA00023029"/>
    </source>
</evidence>
<dbReference type="InterPro" id="IPR013760">
    <property type="entry name" value="Topo_IIA-like_dom_sf"/>
</dbReference>
<evidence type="ECO:0000256" key="1">
    <source>
        <dbReference type="ARBA" id="ARBA00000185"/>
    </source>
</evidence>
<proteinExistence type="inferred from homology"/>
<dbReference type="AlphaFoldDB" id="A0A494WQT9"/>